<evidence type="ECO:0000313" key="3">
    <source>
        <dbReference type="EMBL" id="PPQ63423.1"/>
    </source>
</evidence>
<gene>
    <name evidence="3" type="ORF">CVT24_004933</name>
</gene>
<dbReference type="PANTHER" id="PTHR43317:SF1">
    <property type="entry name" value="THERMOSPERMINE SYNTHASE ACAULIS5"/>
    <property type="match status" value="1"/>
</dbReference>
<dbReference type="EMBL" id="NHTK01006123">
    <property type="protein sequence ID" value="PPQ63423.1"/>
    <property type="molecule type" value="Genomic_DNA"/>
</dbReference>
<feature type="transmembrane region" description="Helical" evidence="2">
    <location>
        <begin position="63"/>
        <end position="83"/>
    </location>
</feature>
<feature type="transmembrane region" description="Helical" evidence="2">
    <location>
        <begin position="6"/>
        <end position="26"/>
    </location>
</feature>
<feature type="transmembrane region" description="Helical" evidence="2">
    <location>
        <begin position="164"/>
        <end position="183"/>
    </location>
</feature>
<dbReference type="AlphaFoldDB" id="A0A409V9L2"/>
<organism evidence="3 4">
    <name type="scientific">Panaeolus cyanescens</name>
    <dbReference type="NCBI Taxonomy" id="181874"/>
    <lineage>
        <taxon>Eukaryota</taxon>
        <taxon>Fungi</taxon>
        <taxon>Dikarya</taxon>
        <taxon>Basidiomycota</taxon>
        <taxon>Agaricomycotina</taxon>
        <taxon>Agaricomycetes</taxon>
        <taxon>Agaricomycetidae</taxon>
        <taxon>Agaricales</taxon>
        <taxon>Agaricineae</taxon>
        <taxon>Galeropsidaceae</taxon>
        <taxon>Panaeolus</taxon>
    </lineage>
</organism>
<proteinExistence type="predicted"/>
<dbReference type="OrthoDB" id="2016285at2759"/>
<comment type="caution">
    <text evidence="3">The sequence shown here is derived from an EMBL/GenBank/DDBJ whole genome shotgun (WGS) entry which is preliminary data.</text>
</comment>
<evidence type="ECO:0000256" key="2">
    <source>
        <dbReference type="SAM" id="Phobius"/>
    </source>
</evidence>
<accession>A0A409V9L2</accession>
<dbReference type="Proteomes" id="UP000284842">
    <property type="component" value="Unassembled WGS sequence"/>
</dbReference>
<evidence type="ECO:0000256" key="1">
    <source>
        <dbReference type="ARBA" id="ARBA00023115"/>
    </source>
</evidence>
<dbReference type="STRING" id="181874.A0A409V9L2"/>
<keyword evidence="2" id="KW-0812">Transmembrane</keyword>
<dbReference type="GO" id="GO:0006596">
    <property type="term" value="P:polyamine biosynthetic process"/>
    <property type="evidence" value="ECO:0007669"/>
    <property type="project" value="UniProtKB-KW"/>
</dbReference>
<keyword evidence="2" id="KW-0472">Membrane</keyword>
<dbReference type="SUPFAM" id="SSF53335">
    <property type="entry name" value="S-adenosyl-L-methionine-dependent methyltransferases"/>
    <property type="match status" value="1"/>
</dbReference>
<feature type="transmembrane region" description="Helical" evidence="2">
    <location>
        <begin position="95"/>
        <end position="117"/>
    </location>
</feature>
<protein>
    <recommendedName>
        <fullName evidence="5">PABS domain-containing protein</fullName>
    </recommendedName>
</protein>
<evidence type="ECO:0008006" key="5">
    <source>
        <dbReference type="Google" id="ProtNLM"/>
    </source>
</evidence>
<reference evidence="3 4" key="1">
    <citation type="journal article" date="2018" name="Evol. Lett.">
        <title>Horizontal gene cluster transfer increased hallucinogenic mushroom diversity.</title>
        <authorList>
            <person name="Reynolds H.T."/>
            <person name="Vijayakumar V."/>
            <person name="Gluck-Thaler E."/>
            <person name="Korotkin H.B."/>
            <person name="Matheny P.B."/>
            <person name="Slot J.C."/>
        </authorList>
    </citation>
    <scope>NUCLEOTIDE SEQUENCE [LARGE SCALE GENOMIC DNA]</scope>
    <source>
        <strain evidence="3 4">2629</strain>
    </source>
</reference>
<evidence type="ECO:0000313" key="4">
    <source>
        <dbReference type="Proteomes" id="UP000284842"/>
    </source>
</evidence>
<name>A0A409V9L2_9AGAR</name>
<dbReference type="InterPro" id="IPR029063">
    <property type="entry name" value="SAM-dependent_MTases_sf"/>
</dbReference>
<dbReference type="Gene3D" id="3.40.50.150">
    <property type="entry name" value="Vaccinia Virus protein VP39"/>
    <property type="match status" value="1"/>
</dbReference>
<keyword evidence="2" id="KW-1133">Transmembrane helix</keyword>
<keyword evidence="1" id="KW-0620">Polyamine biosynthesis</keyword>
<dbReference type="PANTHER" id="PTHR43317">
    <property type="entry name" value="THERMOSPERMINE SYNTHASE ACAULIS5"/>
    <property type="match status" value="1"/>
</dbReference>
<dbReference type="InParanoid" id="A0A409V9L2"/>
<dbReference type="NCBIfam" id="NF037959">
    <property type="entry name" value="MFS_SpdSyn"/>
    <property type="match status" value="1"/>
</dbReference>
<sequence length="595" mass="65748">MSSSTVWLLLKAIPVVVALSLVIFTYERELVPLYGSGPTNYLLNKIGFVSAFLSSIQPFSVHISYSLFLTAIALTIAPNATYWTAVWTSHMGHPLWGPAIAHVTVLAPLVSLLIGVLGWPNSKFTVALPTRALTGAAVYSLSYNLHRRVWAPSSLFYDVSDSNIYLNVALLTWGAFILTLSFSKSQPAPTSKKTRPQKAGFTDRQIKGVLLSAFAAVWRTVQPHLVNPVLPHPLPEVFTHPSYPLQILSAEQSVTGLITVGQWLPPPKDSDSTDQLHSARYLRASHSVLGGVWTHDKVQKLDDDKPLEDIYGAPLGDSIYSTFVIQEAARLVNSTKASKAGKVDNALVIGLGIGTSATSFMRHGINTTIVEIDPAVYRAARTWFALPDPGPNNVYLEDARSWALQKKLSIDAGNKEPLYDIVVHDCFSGGGVPEHIYTFEFWNDLKSSMQKEGIIAVNFAGVLSSLSSRLVVSTLEKAFGQCRAFHDMFDEFPEEKYATEFINMVIFCSQSPAPLTFRNSKRSDWLGSPLRRHVLQSLNDREVNLSLIRETPGDERYIITDNNNPLGPLQEQQGAHHWEGESSLLRSTSHHDSHF</sequence>
<keyword evidence="4" id="KW-1185">Reference proteome</keyword>